<organism evidence="8 9">
    <name type="scientific">Candidatus Galacturonatibacter soehngenii</name>
    <dbReference type="NCBI Taxonomy" id="2307010"/>
    <lineage>
        <taxon>Bacteria</taxon>
        <taxon>Bacillati</taxon>
        <taxon>Bacillota</taxon>
        <taxon>Clostridia</taxon>
        <taxon>Lachnospirales</taxon>
        <taxon>Lachnospiraceae</taxon>
        <taxon>Candidatus Galacturonatibacter</taxon>
    </lineage>
</organism>
<dbReference type="PIRSF" id="PIRSF037894">
    <property type="entry name" value="Subtilisin_rel_CspABC"/>
    <property type="match status" value="1"/>
</dbReference>
<feature type="active site" description="Charge relay system" evidence="5 6">
    <location>
        <position position="496"/>
    </location>
</feature>
<dbReference type="PANTHER" id="PTHR43806">
    <property type="entry name" value="PEPTIDASE S8"/>
    <property type="match status" value="1"/>
</dbReference>
<comment type="similarity">
    <text evidence="1 6">Belongs to the peptidase S8 family.</text>
</comment>
<proteinExistence type="inferred from homology"/>
<dbReference type="InterPro" id="IPR050131">
    <property type="entry name" value="Peptidase_S8_subtilisin-like"/>
</dbReference>
<dbReference type="PROSITE" id="PS00137">
    <property type="entry name" value="SUBTILASE_HIS"/>
    <property type="match status" value="1"/>
</dbReference>
<comment type="caution">
    <text evidence="8">The sequence shown here is derived from an EMBL/GenBank/DDBJ whole genome shotgun (WGS) entry which is preliminary data.</text>
</comment>
<feature type="domain" description="Peptidase S8/S53" evidence="7">
    <location>
        <begin position="431"/>
        <end position="551"/>
    </location>
</feature>
<evidence type="ECO:0000259" key="7">
    <source>
        <dbReference type="Pfam" id="PF00082"/>
    </source>
</evidence>
<dbReference type="AlphaFoldDB" id="A0A7V7QKS5"/>
<dbReference type="Gene3D" id="2.60.120.1290">
    <property type="match status" value="1"/>
</dbReference>
<dbReference type="InterPro" id="IPR023827">
    <property type="entry name" value="Peptidase_S8_Asp-AS"/>
</dbReference>
<feature type="active site" description="Charge relay system" evidence="5 6">
    <location>
        <position position="104"/>
    </location>
</feature>
<dbReference type="Pfam" id="PF00082">
    <property type="entry name" value="Peptidase_S8"/>
    <property type="match status" value="2"/>
</dbReference>
<dbReference type="SUPFAM" id="SSF52743">
    <property type="entry name" value="Subtilisin-like"/>
    <property type="match status" value="1"/>
</dbReference>
<gene>
    <name evidence="8" type="ORF">F7O84_12280</name>
</gene>
<evidence type="ECO:0000256" key="6">
    <source>
        <dbReference type="PROSITE-ProRule" id="PRU01240"/>
    </source>
</evidence>
<reference evidence="8 9" key="2">
    <citation type="submission" date="2020-02" db="EMBL/GenBank/DDBJ databases">
        <title>Candidatus Galacturonibacter soehngenii shows hetero-acetogenic catabolism of galacturonic acid but lacks a canonical carbon monoxide dehydrogenase/acetyl-CoA synthase complex.</title>
        <authorList>
            <person name="Diender M."/>
            <person name="Stouten G.R."/>
            <person name="Petersen J.F."/>
            <person name="Nielsen P.H."/>
            <person name="Dueholm M.S."/>
            <person name="Pronk J.T."/>
            <person name="Van Loosdrecht M.C.M."/>
        </authorList>
    </citation>
    <scope>NUCLEOTIDE SEQUENCE [LARGE SCALE GENOMIC DNA]</scope>
    <source>
        <strain evidence="8">GalUA</strain>
    </source>
</reference>
<keyword evidence="4 6" id="KW-0720">Serine protease</keyword>
<dbReference type="PRINTS" id="PR00723">
    <property type="entry name" value="SUBTILISIN"/>
</dbReference>
<sequence>MDNCADRIVSEEFGDFIFEIDEIPDSIKAVPEFCYENINNIFAVAYLPLALIPDNLIPRYSYSIYPSCFGLMDINSLEDSGVARIQNSSYLNLTGEGVIVGIVDTGIDYMHDAFKNPDGTTRIISIWDQTIQSPDGSPEGFFYGTEYTQEQINLALASTNPLSIVPSVDEIGHGTAIAGIAAGTRNVSQGFSGVAQDAKIVVVKLKQAKEFLKRFFFIPQDANCYQENDIMQGIKYLINVSRRLSRPISICIGLGTSQGAHNAQLPLSIYITSLSTQRGVGISIAGGNEGNRGHHYAATVDPTIGYDTVELNIGPNNPGFSMELWGQSPNIFSIDLFSPTGQYIPRIPARLKETRELNFIFENTRVFVDYELVEAQTGGELILIRFQNPMEGIWRFRVYSAINIEPSFNIWLPINNFLTEGTRFIRPEPYYTLTSPGNTVIPIVTAAYDYRNSGLYIYSSRGYTLDNVVNPSFASPGVNMVVPAIGNTYTTQSGTSIAAGFTTGVVAMLLEWGIVKGNQTQMDTLQIKNFLIRGARRDPSVVYPNRDWGYGILDVYNAFSTLIT</sequence>
<protein>
    <submittedName>
        <fullName evidence="8">S8 family peptidase</fullName>
    </submittedName>
</protein>
<dbReference type="InterPro" id="IPR015500">
    <property type="entry name" value="Peptidase_S8_subtilisin-rel"/>
</dbReference>
<reference evidence="8 9" key="1">
    <citation type="submission" date="2019-09" db="EMBL/GenBank/DDBJ databases">
        <authorList>
            <person name="Valk L.C."/>
        </authorList>
    </citation>
    <scope>NUCLEOTIDE SEQUENCE [LARGE SCALE GENOMIC DNA]</scope>
    <source>
        <strain evidence="8">GalUA</strain>
    </source>
</reference>
<dbReference type="CDD" id="cd07478">
    <property type="entry name" value="Peptidases_S8_CspA-like"/>
    <property type="match status" value="1"/>
</dbReference>
<dbReference type="InterPro" id="IPR022398">
    <property type="entry name" value="Peptidase_S8_His-AS"/>
</dbReference>
<dbReference type="RefSeq" id="WP_151145567.1">
    <property type="nucleotide sequence ID" value="NZ_WAGX01000005.1"/>
</dbReference>
<dbReference type="GO" id="GO:0006508">
    <property type="term" value="P:proteolysis"/>
    <property type="evidence" value="ECO:0007669"/>
    <property type="project" value="UniProtKB-KW"/>
</dbReference>
<evidence type="ECO:0000313" key="9">
    <source>
        <dbReference type="Proteomes" id="UP000461768"/>
    </source>
</evidence>
<dbReference type="InterPro" id="IPR034045">
    <property type="entry name" value="Pep_S8_CspA-like"/>
</dbReference>
<name>A0A7V7QKS5_9FIRM</name>
<feature type="active site" description="Charge relay system" evidence="5 6">
    <location>
        <position position="173"/>
    </location>
</feature>
<evidence type="ECO:0000256" key="1">
    <source>
        <dbReference type="ARBA" id="ARBA00011073"/>
    </source>
</evidence>
<dbReference type="GO" id="GO:0004252">
    <property type="term" value="F:serine-type endopeptidase activity"/>
    <property type="evidence" value="ECO:0007669"/>
    <property type="project" value="UniProtKB-UniRule"/>
</dbReference>
<dbReference type="InterPro" id="IPR017310">
    <property type="entry name" value="Pept_S8A_subtilisin_clostridia"/>
</dbReference>
<evidence type="ECO:0000256" key="3">
    <source>
        <dbReference type="ARBA" id="ARBA00022801"/>
    </source>
</evidence>
<dbReference type="EMBL" id="WAGX01000005">
    <property type="protein sequence ID" value="KAB1438321.1"/>
    <property type="molecule type" value="Genomic_DNA"/>
</dbReference>
<keyword evidence="2 6" id="KW-0645">Protease</keyword>
<evidence type="ECO:0000256" key="2">
    <source>
        <dbReference type="ARBA" id="ARBA00022670"/>
    </source>
</evidence>
<evidence type="ECO:0000256" key="5">
    <source>
        <dbReference type="PIRSR" id="PIRSR615500-1"/>
    </source>
</evidence>
<dbReference type="InterPro" id="IPR000209">
    <property type="entry name" value="Peptidase_S8/S53_dom"/>
</dbReference>
<dbReference type="PROSITE" id="PS00136">
    <property type="entry name" value="SUBTILASE_ASP"/>
    <property type="match status" value="1"/>
</dbReference>
<evidence type="ECO:0000313" key="8">
    <source>
        <dbReference type="EMBL" id="KAB1438321.1"/>
    </source>
</evidence>
<dbReference type="Proteomes" id="UP000461768">
    <property type="component" value="Unassembled WGS sequence"/>
</dbReference>
<evidence type="ECO:0000256" key="4">
    <source>
        <dbReference type="ARBA" id="ARBA00022825"/>
    </source>
</evidence>
<keyword evidence="3 6" id="KW-0378">Hydrolase</keyword>
<dbReference type="PANTHER" id="PTHR43806:SF11">
    <property type="entry name" value="CEREVISIN-RELATED"/>
    <property type="match status" value="1"/>
</dbReference>
<dbReference type="InterPro" id="IPR036852">
    <property type="entry name" value="Peptidase_S8/S53_dom_sf"/>
</dbReference>
<feature type="domain" description="Peptidase S8/S53" evidence="7">
    <location>
        <begin position="95"/>
        <end position="291"/>
    </location>
</feature>
<dbReference type="OrthoDB" id="9762689at2"/>
<dbReference type="Gene3D" id="3.40.50.200">
    <property type="entry name" value="Peptidase S8/S53 domain"/>
    <property type="match status" value="1"/>
</dbReference>
<dbReference type="PROSITE" id="PS51892">
    <property type="entry name" value="SUBTILASE"/>
    <property type="match status" value="1"/>
</dbReference>
<keyword evidence="9" id="KW-1185">Reference proteome</keyword>
<accession>A0A7V7QKS5</accession>